<evidence type="ECO:0000313" key="8">
    <source>
        <dbReference type="Proteomes" id="UP000551501"/>
    </source>
</evidence>
<dbReference type="InterPro" id="IPR036271">
    <property type="entry name" value="Tet_transcr_reg_TetR-rel_C_sf"/>
</dbReference>
<dbReference type="AlphaFoldDB" id="A0A840F7X1"/>
<dbReference type="InterPro" id="IPR001647">
    <property type="entry name" value="HTH_TetR"/>
</dbReference>
<comment type="caution">
    <text evidence="7">The sequence shown here is derived from an EMBL/GenBank/DDBJ whole genome shotgun (WGS) entry which is preliminary data.</text>
</comment>
<evidence type="ECO:0000256" key="2">
    <source>
        <dbReference type="ARBA" id="ARBA00023125"/>
    </source>
</evidence>
<dbReference type="PANTHER" id="PTHR30055">
    <property type="entry name" value="HTH-TYPE TRANSCRIPTIONAL REGULATOR RUTR"/>
    <property type="match status" value="1"/>
</dbReference>
<dbReference type="GO" id="GO:0000976">
    <property type="term" value="F:transcription cis-regulatory region binding"/>
    <property type="evidence" value="ECO:0007669"/>
    <property type="project" value="TreeGrafter"/>
</dbReference>
<dbReference type="SUPFAM" id="SSF48498">
    <property type="entry name" value="Tetracyclin repressor-like, C-terminal domain"/>
    <property type="match status" value="1"/>
</dbReference>
<keyword evidence="3" id="KW-0804">Transcription</keyword>
<dbReference type="RefSeq" id="WP_183373268.1">
    <property type="nucleotide sequence ID" value="NZ_BAABHL010000139.1"/>
</dbReference>
<dbReference type="PANTHER" id="PTHR30055:SF151">
    <property type="entry name" value="TRANSCRIPTIONAL REGULATORY PROTEIN"/>
    <property type="match status" value="1"/>
</dbReference>
<protein>
    <submittedName>
        <fullName evidence="7">AcrR family transcriptional regulator</fullName>
    </submittedName>
</protein>
<dbReference type="GO" id="GO:0045892">
    <property type="term" value="P:negative regulation of DNA-templated transcription"/>
    <property type="evidence" value="ECO:0007669"/>
    <property type="project" value="InterPro"/>
</dbReference>
<dbReference type="Pfam" id="PF00440">
    <property type="entry name" value="TetR_N"/>
    <property type="match status" value="1"/>
</dbReference>
<dbReference type="Pfam" id="PF02909">
    <property type="entry name" value="TetR_C_1"/>
    <property type="match status" value="1"/>
</dbReference>
<dbReference type="Proteomes" id="UP000551501">
    <property type="component" value="Unassembled WGS sequence"/>
</dbReference>
<feature type="domain" description="HTH tetR-type" evidence="6">
    <location>
        <begin position="18"/>
        <end position="78"/>
    </location>
</feature>
<dbReference type="SUPFAM" id="SSF46689">
    <property type="entry name" value="Homeodomain-like"/>
    <property type="match status" value="1"/>
</dbReference>
<name>A0A840F7X1_9ACTN</name>
<dbReference type="EMBL" id="JACIFP010000002">
    <property type="protein sequence ID" value="MBB4137986.1"/>
    <property type="molecule type" value="Genomic_DNA"/>
</dbReference>
<evidence type="ECO:0000313" key="7">
    <source>
        <dbReference type="EMBL" id="MBB4137986.1"/>
    </source>
</evidence>
<gene>
    <name evidence="7" type="ORF">BKA16_004611</name>
</gene>
<proteinExistence type="predicted"/>
<dbReference type="InterPro" id="IPR009057">
    <property type="entry name" value="Homeodomain-like_sf"/>
</dbReference>
<sequence length="245" mass="26741">MSAHRPIRSRRDRPSKPPLTREGVVAVAMTVMESEGLEKLTLRRLATELDTGPASLYVYFHNVADLHAAVLDELLATVDLGPVRSPGGWRERFEAVLWSYIRVLMQYPPLARSALLTRPSGPFYLDLVEALATLLHEGGVEAETTAWAVDLLMQVATATGAEQATRQESPRDGVEWEALVEAVENADSKRYPHIRDLGQLLLSGTGTTRTRWALSVLLNGIVATAPPTPAPASSPETNIIDGERS</sequence>
<keyword evidence="2 4" id="KW-0238">DNA-binding</keyword>
<dbReference type="InterPro" id="IPR050109">
    <property type="entry name" value="HTH-type_TetR-like_transc_reg"/>
</dbReference>
<feature type="region of interest" description="Disordered" evidence="5">
    <location>
        <begin position="225"/>
        <end position="245"/>
    </location>
</feature>
<keyword evidence="1" id="KW-0805">Transcription regulation</keyword>
<evidence type="ECO:0000256" key="4">
    <source>
        <dbReference type="PROSITE-ProRule" id="PRU00335"/>
    </source>
</evidence>
<evidence type="ECO:0000256" key="1">
    <source>
        <dbReference type="ARBA" id="ARBA00023015"/>
    </source>
</evidence>
<accession>A0A840F7X1</accession>
<evidence type="ECO:0000256" key="3">
    <source>
        <dbReference type="ARBA" id="ARBA00023163"/>
    </source>
</evidence>
<reference evidence="7 8" key="1">
    <citation type="submission" date="2020-08" db="EMBL/GenBank/DDBJ databases">
        <title>Sequencing the genomes of 1000 actinobacteria strains.</title>
        <authorList>
            <person name="Klenk H.-P."/>
        </authorList>
    </citation>
    <scope>NUCLEOTIDE SEQUENCE [LARGE SCALE GENOMIC DNA]</scope>
    <source>
        <strain evidence="7 8">DSM 45298</strain>
    </source>
</reference>
<dbReference type="PROSITE" id="PS50977">
    <property type="entry name" value="HTH_TETR_2"/>
    <property type="match status" value="1"/>
</dbReference>
<organism evidence="7 8">
    <name type="scientific">Gordonia humi</name>
    <dbReference type="NCBI Taxonomy" id="686429"/>
    <lineage>
        <taxon>Bacteria</taxon>
        <taxon>Bacillati</taxon>
        <taxon>Actinomycetota</taxon>
        <taxon>Actinomycetes</taxon>
        <taxon>Mycobacteriales</taxon>
        <taxon>Gordoniaceae</taxon>
        <taxon>Gordonia</taxon>
    </lineage>
</organism>
<evidence type="ECO:0000256" key="5">
    <source>
        <dbReference type="SAM" id="MobiDB-lite"/>
    </source>
</evidence>
<feature type="DNA-binding region" description="H-T-H motif" evidence="4">
    <location>
        <begin position="41"/>
        <end position="60"/>
    </location>
</feature>
<dbReference type="InterPro" id="IPR004111">
    <property type="entry name" value="Repressor_TetR_C"/>
</dbReference>
<evidence type="ECO:0000259" key="6">
    <source>
        <dbReference type="PROSITE" id="PS50977"/>
    </source>
</evidence>
<dbReference type="Gene3D" id="1.10.357.10">
    <property type="entry name" value="Tetracycline Repressor, domain 2"/>
    <property type="match status" value="1"/>
</dbReference>
<keyword evidence="8" id="KW-1185">Reference proteome</keyword>
<dbReference type="GO" id="GO:0003700">
    <property type="term" value="F:DNA-binding transcription factor activity"/>
    <property type="evidence" value="ECO:0007669"/>
    <property type="project" value="TreeGrafter"/>
</dbReference>